<evidence type="ECO:0000313" key="1">
    <source>
        <dbReference type="EMBL" id="SDT32291.1"/>
    </source>
</evidence>
<protein>
    <recommendedName>
        <fullName evidence="3">Glycosaminoglycan attachment site</fullName>
    </recommendedName>
</protein>
<name>A0A1H1ZET3_9PSED</name>
<dbReference type="AlphaFoldDB" id="A0A1H1ZET3"/>
<evidence type="ECO:0008006" key="3">
    <source>
        <dbReference type="Google" id="ProtNLM"/>
    </source>
</evidence>
<dbReference type="RefSeq" id="WP_197678403.1">
    <property type="nucleotide sequence ID" value="NZ_LT629777.1"/>
</dbReference>
<dbReference type="Proteomes" id="UP000199524">
    <property type="component" value="Chromosome I"/>
</dbReference>
<proteinExistence type="predicted"/>
<gene>
    <name evidence="1" type="ORF">SAMN05216598_5035</name>
</gene>
<keyword evidence="2" id="KW-1185">Reference proteome</keyword>
<sequence>MGEAKRRGTKAQRIAALLDESGVVQLSPERYNAFIAWTRSPSAKNIGLELEYFSDRAETLIGVLIQDRSDRDHGFVLLGRDLKGRFRAIEIEFGLSRTNARHALFASFRKHISSGKTVFPQGDESTDKAGVDLFSTNLPEEKLHRAFHMLNHQPHWVPARDIMTEMMRHFVDIDGNFVEQFQTTAFDSRIWELYLYAALLELGLFVKKEHEAPDFEVSSGRAKVFIEAVTVGPSPHDSPLPPPTDNFPLLRPLKEVRELLKTRAPIRFGSALYSKLNRKKKYWDLEHVQGYPLVFAIADFHEDQSMTWSSPALLEYLYAISHDFVYDDAGQLVIHPQKVETHEYQGKVIPSGYFFQPGADNVSAILFSASGTISKFNRMGRLAGFGLADQLIIRWGMKHRHDPNAAVPDPFIIQIEQGTVTESWAEGLSMFHNPNAKFPVDPNMFPGIAHHWFEDGQIKSLLPDFHVYNSFTWNLMTTDEGSPDIDAVRKAAIGS</sequence>
<organism evidence="1 2">
    <name type="scientific">Pseudomonas asplenii</name>
    <dbReference type="NCBI Taxonomy" id="53407"/>
    <lineage>
        <taxon>Bacteria</taxon>
        <taxon>Pseudomonadati</taxon>
        <taxon>Pseudomonadota</taxon>
        <taxon>Gammaproteobacteria</taxon>
        <taxon>Pseudomonadales</taxon>
        <taxon>Pseudomonadaceae</taxon>
        <taxon>Pseudomonas</taxon>
    </lineage>
</organism>
<accession>A0A1H1ZET3</accession>
<dbReference type="GeneID" id="300209894"/>
<dbReference type="EMBL" id="LT629777">
    <property type="protein sequence ID" value="SDT32291.1"/>
    <property type="molecule type" value="Genomic_DNA"/>
</dbReference>
<evidence type="ECO:0000313" key="2">
    <source>
        <dbReference type="Proteomes" id="UP000199524"/>
    </source>
</evidence>
<reference evidence="2" key="1">
    <citation type="submission" date="2016-10" db="EMBL/GenBank/DDBJ databases">
        <authorList>
            <person name="Varghese N."/>
            <person name="Submissions S."/>
        </authorList>
    </citation>
    <scope>NUCLEOTIDE SEQUENCE [LARGE SCALE GENOMIC DNA]</scope>
    <source>
        <strain evidence="2">ATCC 23835</strain>
    </source>
</reference>